<proteinExistence type="predicted"/>
<protein>
    <recommendedName>
        <fullName evidence="3">Nudix hydrolase domain-containing protein</fullName>
    </recommendedName>
</protein>
<dbReference type="Proteomes" id="UP000041254">
    <property type="component" value="Unassembled WGS sequence"/>
</dbReference>
<dbReference type="InParanoid" id="A0A0G4ER35"/>
<evidence type="ECO:0000313" key="2">
    <source>
        <dbReference type="Proteomes" id="UP000041254"/>
    </source>
</evidence>
<keyword evidence="2" id="KW-1185">Reference proteome</keyword>
<gene>
    <name evidence="1" type="ORF">Vbra_4073</name>
</gene>
<dbReference type="STRING" id="1169540.A0A0G4ER35"/>
<dbReference type="VEuPathDB" id="CryptoDB:Vbra_4073"/>
<dbReference type="PANTHER" id="PTHR13030">
    <property type="entry name" value="NUDIX HYDROLASE"/>
    <property type="match status" value="1"/>
</dbReference>
<sequence length="214" mass="23431">MVDDQEYMTPVTTAARELIEETLTGKDAKSICDNWSTIKKKKSLKVMMTTMGLDVGKGDIKFACKGGEDKCKEVDCEAAVSEEGVQKLLSSAALVYAGYVDDPRNTDNAWMESFALAWMVPDDLADRVTDLPGGSDSTEVAWWPIHKSIPKGSGEEAPMLKDGTLFASHSFFLRAGTHALLELPKVRGTITNYAAIQKALAKAEKQSPYNLYLK</sequence>
<evidence type="ECO:0008006" key="3">
    <source>
        <dbReference type="Google" id="ProtNLM"/>
    </source>
</evidence>
<reference evidence="1 2" key="1">
    <citation type="submission" date="2014-11" db="EMBL/GenBank/DDBJ databases">
        <authorList>
            <person name="Zhu J."/>
            <person name="Qi W."/>
            <person name="Song R."/>
        </authorList>
    </citation>
    <scope>NUCLEOTIDE SEQUENCE [LARGE SCALE GENOMIC DNA]</scope>
</reference>
<dbReference type="OrthoDB" id="9972248at2759"/>
<dbReference type="PANTHER" id="PTHR13030:SF8">
    <property type="entry name" value="ADP-RIBOSE PYROPHOSPHATASE, MITOCHONDRIAL"/>
    <property type="match status" value="1"/>
</dbReference>
<dbReference type="InterPro" id="IPR039989">
    <property type="entry name" value="NUDT9"/>
</dbReference>
<name>A0A0G4ER35_VITBC</name>
<dbReference type="Gene3D" id="3.90.79.10">
    <property type="entry name" value="Nucleoside Triphosphate Pyrophosphohydrolase"/>
    <property type="match status" value="1"/>
</dbReference>
<dbReference type="PhylomeDB" id="A0A0G4ER35"/>
<dbReference type="GO" id="GO:0047631">
    <property type="term" value="F:ADP-ribose diphosphatase activity"/>
    <property type="evidence" value="ECO:0007669"/>
    <property type="project" value="InterPro"/>
</dbReference>
<dbReference type="AlphaFoldDB" id="A0A0G4ER35"/>
<accession>A0A0G4ER35</accession>
<evidence type="ECO:0000313" key="1">
    <source>
        <dbReference type="EMBL" id="CEL99912.1"/>
    </source>
</evidence>
<organism evidence="1 2">
    <name type="scientific">Vitrella brassicaformis (strain CCMP3155)</name>
    <dbReference type="NCBI Taxonomy" id="1169540"/>
    <lineage>
        <taxon>Eukaryota</taxon>
        <taxon>Sar</taxon>
        <taxon>Alveolata</taxon>
        <taxon>Colpodellida</taxon>
        <taxon>Vitrellaceae</taxon>
        <taxon>Vitrella</taxon>
    </lineage>
</organism>
<dbReference type="EMBL" id="CDMY01000291">
    <property type="protein sequence ID" value="CEL99912.1"/>
    <property type="molecule type" value="Genomic_DNA"/>
</dbReference>